<gene>
    <name evidence="5" type="ORF">BN536_02248</name>
</gene>
<dbReference type="EMBL" id="CBAT010000151">
    <property type="protein sequence ID" value="CCZ87472.1"/>
    <property type="molecule type" value="Genomic_DNA"/>
</dbReference>
<dbReference type="InterPro" id="IPR029063">
    <property type="entry name" value="SAM-dependent_MTases_sf"/>
</dbReference>
<dbReference type="RefSeq" id="WP_022054432.1">
    <property type="nucleotide sequence ID" value="NZ_HF998188.1"/>
</dbReference>
<evidence type="ECO:0000256" key="4">
    <source>
        <dbReference type="ARBA" id="ARBA00047422"/>
    </source>
</evidence>
<dbReference type="GO" id="GO:0009307">
    <property type="term" value="P:DNA restriction-modification system"/>
    <property type="evidence" value="ECO:0007669"/>
    <property type="project" value="UniProtKB-KW"/>
</dbReference>
<dbReference type="InterPro" id="IPR001525">
    <property type="entry name" value="C5_MeTfrase"/>
</dbReference>
<dbReference type="AlphaFoldDB" id="R5W453"/>
<dbReference type="GO" id="GO:0003886">
    <property type="term" value="F:DNA (cytosine-5-)-methyltransferase activity"/>
    <property type="evidence" value="ECO:0007669"/>
    <property type="project" value="UniProtKB-EC"/>
</dbReference>
<sequence>MAKKLEELRYSLHYLVMDGQTYVPQHRERIMIVGFNRNKKQFVA</sequence>
<evidence type="ECO:0000256" key="2">
    <source>
        <dbReference type="ARBA" id="ARBA00022679"/>
    </source>
</evidence>
<accession>R5W453</accession>
<dbReference type="GO" id="GO:0032259">
    <property type="term" value="P:methylation"/>
    <property type="evidence" value="ECO:0007669"/>
    <property type="project" value="UniProtKB-KW"/>
</dbReference>
<protein>
    <submittedName>
        <fullName evidence="5">Cytosine-specific methyltransferase</fullName>
    </submittedName>
</protein>
<evidence type="ECO:0000256" key="3">
    <source>
        <dbReference type="ARBA" id="ARBA00022747"/>
    </source>
</evidence>
<comment type="caution">
    <text evidence="5">The sequence shown here is derived from an EMBL/GenBank/DDBJ whole genome shotgun (WGS) entry which is preliminary data.</text>
</comment>
<comment type="catalytic activity">
    <reaction evidence="4">
        <text>a 2'-deoxycytidine in DNA + S-adenosyl-L-methionine = a 5-methyl-2'-deoxycytidine in DNA + S-adenosyl-L-homocysteine + H(+)</text>
        <dbReference type="Rhea" id="RHEA:13681"/>
        <dbReference type="Rhea" id="RHEA-COMP:11369"/>
        <dbReference type="Rhea" id="RHEA-COMP:11370"/>
        <dbReference type="ChEBI" id="CHEBI:15378"/>
        <dbReference type="ChEBI" id="CHEBI:57856"/>
        <dbReference type="ChEBI" id="CHEBI:59789"/>
        <dbReference type="ChEBI" id="CHEBI:85452"/>
        <dbReference type="ChEBI" id="CHEBI:85454"/>
        <dbReference type="EC" id="2.1.1.37"/>
    </reaction>
</comment>
<proteinExistence type="predicted"/>
<dbReference type="Proteomes" id="UP000018372">
    <property type="component" value="Unassembled WGS sequence"/>
</dbReference>
<keyword evidence="2 5" id="KW-0808">Transferase</keyword>
<organism evidence="5 6">
    <name type="scientific">Phocaeicola plebeius CAG:211</name>
    <dbReference type="NCBI Taxonomy" id="1263052"/>
    <lineage>
        <taxon>Bacteria</taxon>
        <taxon>Pseudomonadati</taxon>
        <taxon>Bacteroidota</taxon>
        <taxon>Bacteroidia</taxon>
        <taxon>Bacteroidales</taxon>
        <taxon>Bacteroidaceae</taxon>
        <taxon>Phocaeicola</taxon>
    </lineage>
</organism>
<reference evidence="5" key="1">
    <citation type="submission" date="2012-11" db="EMBL/GenBank/DDBJ databases">
        <title>Dependencies among metagenomic species, viruses, plasmids and units of genetic variation.</title>
        <authorList>
            <person name="Nielsen H.B."/>
            <person name="Almeida M."/>
            <person name="Juncker A.S."/>
            <person name="Rasmussen S."/>
            <person name="Li J."/>
            <person name="Sunagawa S."/>
            <person name="Plichta D."/>
            <person name="Gautier L."/>
            <person name="Le Chatelier E."/>
            <person name="Peletier E."/>
            <person name="Bonde I."/>
            <person name="Nielsen T."/>
            <person name="Manichanh C."/>
            <person name="Arumugam M."/>
            <person name="Batto J."/>
            <person name="Santos M.B.Q.D."/>
            <person name="Blom N."/>
            <person name="Borruel N."/>
            <person name="Burgdorf K.S."/>
            <person name="Boumezbeur F."/>
            <person name="Casellas F."/>
            <person name="Dore J."/>
            <person name="Guarner F."/>
            <person name="Hansen T."/>
            <person name="Hildebrand F."/>
            <person name="Kaas R.S."/>
            <person name="Kennedy S."/>
            <person name="Kristiansen K."/>
            <person name="Kultima J.R."/>
            <person name="Leonard P."/>
            <person name="Levenez F."/>
            <person name="Lund O."/>
            <person name="Moumen B."/>
            <person name="Le Paslier D."/>
            <person name="Pons N."/>
            <person name="Pedersen O."/>
            <person name="Prifti E."/>
            <person name="Qin J."/>
            <person name="Raes J."/>
            <person name="Tap J."/>
            <person name="Tims S."/>
            <person name="Ussery D.W."/>
            <person name="Yamada T."/>
            <person name="MetaHit consortium"/>
            <person name="Renault P."/>
            <person name="Sicheritz-Ponten T."/>
            <person name="Bork P."/>
            <person name="Wang J."/>
            <person name="Brunak S."/>
            <person name="Ehrlich S.D."/>
        </authorList>
    </citation>
    <scope>NUCLEOTIDE SEQUENCE [LARGE SCALE GENOMIC DNA]</scope>
</reference>
<keyword evidence="1 5" id="KW-0489">Methyltransferase</keyword>
<evidence type="ECO:0000256" key="1">
    <source>
        <dbReference type="ARBA" id="ARBA00022603"/>
    </source>
</evidence>
<evidence type="ECO:0000313" key="6">
    <source>
        <dbReference type="Proteomes" id="UP000018372"/>
    </source>
</evidence>
<dbReference type="Pfam" id="PF00145">
    <property type="entry name" value="DNA_methylase"/>
    <property type="match status" value="1"/>
</dbReference>
<evidence type="ECO:0000313" key="5">
    <source>
        <dbReference type="EMBL" id="CCZ87472.1"/>
    </source>
</evidence>
<keyword evidence="3" id="KW-0680">Restriction system</keyword>
<dbReference type="SUPFAM" id="SSF53335">
    <property type="entry name" value="S-adenosyl-L-methionine-dependent methyltransferases"/>
    <property type="match status" value="1"/>
</dbReference>
<dbReference type="Gene3D" id="3.40.50.150">
    <property type="entry name" value="Vaccinia Virus protein VP39"/>
    <property type="match status" value="1"/>
</dbReference>
<name>R5W453_9BACT</name>